<accession>A0A9P4GAA0</accession>
<dbReference type="EMBL" id="ML976618">
    <property type="protein sequence ID" value="KAF1841922.1"/>
    <property type="molecule type" value="Genomic_DNA"/>
</dbReference>
<dbReference type="PROSITE" id="PS00463">
    <property type="entry name" value="ZN2_CY6_FUNGAL_1"/>
    <property type="match status" value="1"/>
</dbReference>
<dbReference type="GeneID" id="63844574"/>
<feature type="compositionally biased region" description="Polar residues" evidence="8">
    <location>
        <begin position="464"/>
        <end position="477"/>
    </location>
</feature>
<dbReference type="Proteomes" id="UP000800039">
    <property type="component" value="Unassembled WGS sequence"/>
</dbReference>
<evidence type="ECO:0000313" key="11">
    <source>
        <dbReference type="Proteomes" id="UP000800039"/>
    </source>
</evidence>
<keyword evidence="3" id="KW-0805">Transcription regulation</keyword>
<dbReference type="InterPro" id="IPR001138">
    <property type="entry name" value="Zn2Cys6_DnaBD"/>
</dbReference>
<dbReference type="RefSeq" id="XP_040784485.1">
    <property type="nucleotide sequence ID" value="XM_040927321.1"/>
</dbReference>
<dbReference type="SUPFAM" id="SSF57701">
    <property type="entry name" value="Zn2/Cys6 DNA-binding domain"/>
    <property type="match status" value="1"/>
</dbReference>
<dbReference type="GO" id="GO:0008270">
    <property type="term" value="F:zinc ion binding"/>
    <property type="evidence" value="ECO:0007669"/>
    <property type="project" value="InterPro"/>
</dbReference>
<evidence type="ECO:0000256" key="4">
    <source>
        <dbReference type="ARBA" id="ARBA00023125"/>
    </source>
</evidence>
<keyword evidence="11" id="KW-1185">Reference proteome</keyword>
<dbReference type="Gene3D" id="4.10.240.10">
    <property type="entry name" value="Zn(2)-C6 fungal-type DNA-binding domain"/>
    <property type="match status" value="1"/>
</dbReference>
<dbReference type="PROSITE" id="PS50048">
    <property type="entry name" value="ZN2_CY6_FUNGAL_2"/>
    <property type="match status" value="1"/>
</dbReference>
<keyword evidence="6" id="KW-0539">Nucleus</keyword>
<sequence length="543" mass="60807">MNEAKLRQLEKRLKLRVKTGCETCRVRRIKCDETKPACTRCTSTGRTCEGYKHVDKWKDGSPAAAASYRNSSFLVVPQKAMQFVISRSPSQSFSPDSRETRSFQFFQTRTLPGWIEFFDSELWSRTVLQMSHSEPAIKHGLLALSTMHERFETTAPAISASTNDFAFLQYMQAVKHSNKLLAAQAGNVNIEKILIACIIFTCYENLSGNYLAANMHLRNGMRILNQHKNDLSLQQNASQEWIGHVLYRFDLQAMTFSETHSPYHYSLTSPPDCPQIHKTYTRNSLARDDMVGLMRCVLWLSGVVDVDPQAAKHPIWLQAYSQLRKSIEEWDDAFANYQQNLSEHEQRDPKVFTGDTLLKMYSIMTSVMATAGAGLETEMAWDAFVDSFKTIVDLAENLPILRPDSSPSSFSSSPSSPSPDPRPSQSAESHPIAPKPRRIPSSAPPGASTIVFRADPGPPVGVSHQAQSSTNVNSVSQRTHTSFSPSFELSPIVPLFVTACRCRDPVVRRRAIALLLTCRRREGVWDSLGAGIIALNWAKREEG</sequence>
<evidence type="ECO:0000256" key="5">
    <source>
        <dbReference type="ARBA" id="ARBA00023163"/>
    </source>
</evidence>
<name>A0A9P4GAA0_9PLEO</name>
<evidence type="ECO:0000256" key="2">
    <source>
        <dbReference type="ARBA" id="ARBA00022833"/>
    </source>
</evidence>
<keyword evidence="5" id="KW-0804">Transcription</keyword>
<organism evidence="10 11">
    <name type="scientific">Cucurbitaria berberidis CBS 394.84</name>
    <dbReference type="NCBI Taxonomy" id="1168544"/>
    <lineage>
        <taxon>Eukaryota</taxon>
        <taxon>Fungi</taxon>
        <taxon>Dikarya</taxon>
        <taxon>Ascomycota</taxon>
        <taxon>Pezizomycotina</taxon>
        <taxon>Dothideomycetes</taxon>
        <taxon>Pleosporomycetidae</taxon>
        <taxon>Pleosporales</taxon>
        <taxon>Pleosporineae</taxon>
        <taxon>Cucurbitariaceae</taxon>
        <taxon>Cucurbitaria</taxon>
    </lineage>
</organism>
<dbReference type="GO" id="GO:0003677">
    <property type="term" value="F:DNA binding"/>
    <property type="evidence" value="ECO:0007669"/>
    <property type="project" value="UniProtKB-KW"/>
</dbReference>
<proteinExistence type="predicted"/>
<evidence type="ECO:0000313" key="10">
    <source>
        <dbReference type="EMBL" id="KAF1841922.1"/>
    </source>
</evidence>
<evidence type="ECO:0000259" key="9">
    <source>
        <dbReference type="PROSITE" id="PS50048"/>
    </source>
</evidence>
<dbReference type="CDD" id="cd00067">
    <property type="entry name" value="GAL4"/>
    <property type="match status" value="1"/>
</dbReference>
<dbReference type="OrthoDB" id="3172332at2759"/>
<dbReference type="GO" id="GO:0000981">
    <property type="term" value="F:DNA-binding transcription factor activity, RNA polymerase II-specific"/>
    <property type="evidence" value="ECO:0007669"/>
    <property type="project" value="InterPro"/>
</dbReference>
<gene>
    <name evidence="10" type="ORF">K460DRAFT_241906</name>
</gene>
<protein>
    <recommendedName>
        <fullName evidence="9">Zn(2)-C6 fungal-type domain-containing protein</fullName>
    </recommendedName>
</protein>
<evidence type="ECO:0000256" key="3">
    <source>
        <dbReference type="ARBA" id="ARBA00023015"/>
    </source>
</evidence>
<keyword evidence="4" id="KW-0238">DNA-binding</keyword>
<feature type="coiled-coil region" evidence="7">
    <location>
        <begin position="320"/>
        <end position="347"/>
    </location>
</feature>
<dbReference type="SMART" id="SM00066">
    <property type="entry name" value="GAL4"/>
    <property type="match status" value="1"/>
</dbReference>
<evidence type="ECO:0000256" key="6">
    <source>
        <dbReference type="ARBA" id="ARBA00023242"/>
    </source>
</evidence>
<comment type="caution">
    <text evidence="10">The sequence shown here is derived from an EMBL/GenBank/DDBJ whole genome shotgun (WGS) entry which is preliminary data.</text>
</comment>
<dbReference type="AlphaFoldDB" id="A0A9P4GAA0"/>
<feature type="domain" description="Zn(2)-C6 fungal-type" evidence="9">
    <location>
        <begin position="20"/>
        <end position="48"/>
    </location>
</feature>
<dbReference type="Pfam" id="PF00172">
    <property type="entry name" value="Zn_clus"/>
    <property type="match status" value="1"/>
</dbReference>
<keyword evidence="1" id="KW-0479">Metal-binding</keyword>
<feature type="compositionally biased region" description="Low complexity" evidence="8">
    <location>
        <begin position="403"/>
        <end position="415"/>
    </location>
</feature>
<dbReference type="InterPro" id="IPR021858">
    <property type="entry name" value="Fun_TF"/>
</dbReference>
<dbReference type="InterPro" id="IPR052360">
    <property type="entry name" value="Transcr_Regulatory_Proteins"/>
</dbReference>
<dbReference type="Pfam" id="PF11951">
    <property type="entry name" value="Fungal_trans_2"/>
    <property type="match status" value="1"/>
</dbReference>
<evidence type="ECO:0000256" key="1">
    <source>
        <dbReference type="ARBA" id="ARBA00022723"/>
    </source>
</evidence>
<evidence type="ECO:0000256" key="7">
    <source>
        <dbReference type="SAM" id="Coils"/>
    </source>
</evidence>
<dbReference type="InterPro" id="IPR036864">
    <property type="entry name" value="Zn2-C6_fun-type_DNA-bd_sf"/>
</dbReference>
<keyword evidence="2" id="KW-0862">Zinc</keyword>
<reference evidence="10" key="1">
    <citation type="submission" date="2020-01" db="EMBL/GenBank/DDBJ databases">
        <authorList>
            <consortium name="DOE Joint Genome Institute"/>
            <person name="Haridas S."/>
            <person name="Albert R."/>
            <person name="Binder M."/>
            <person name="Bloem J."/>
            <person name="Labutti K."/>
            <person name="Salamov A."/>
            <person name="Andreopoulos B."/>
            <person name="Baker S.E."/>
            <person name="Barry K."/>
            <person name="Bills G."/>
            <person name="Bluhm B.H."/>
            <person name="Cannon C."/>
            <person name="Castanera R."/>
            <person name="Culley D.E."/>
            <person name="Daum C."/>
            <person name="Ezra D."/>
            <person name="Gonzalez J.B."/>
            <person name="Henrissat B."/>
            <person name="Kuo A."/>
            <person name="Liang C."/>
            <person name="Lipzen A."/>
            <person name="Lutzoni F."/>
            <person name="Magnuson J."/>
            <person name="Mondo S."/>
            <person name="Nolan M."/>
            <person name="Ohm R."/>
            <person name="Pangilinan J."/>
            <person name="Park H.-J."/>
            <person name="Ramirez L."/>
            <person name="Alfaro M."/>
            <person name="Sun H."/>
            <person name="Tritt A."/>
            <person name="Yoshinaga Y."/>
            <person name="Zwiers L.-H."/>
            <person name="Turgeon B.G."/>
            <person name="Goodwin S.B."/>
            <person name="Spatafora J.W."/>
            <person name="Crous P.W."/>
            <person name="Grigoriev I.V."/>
        </authorList>
    </citation>
    <scope>NUCLEOTIDE SEQUENCE</scope>
    <source>
        <strain evidence="10">CBS 394.84</strain>
    </source>
</reference>
<feature type="region of interest" description="Disordered" evidence="8">
    <location>
        <begin position="403"/>
        <end position="477"/>
    </location>
</feature>
<dbReference type="PANTHER" id="PTHR36206">
    <property type="entry name" value="ASPERCRYPTIN BIOSYNTHESIS CLUSTER-SPECIFIC TRANSCRIPTION REGULATOR ATNN-RELATED"/>
    <property type="match status" value="1"/>
</dbReference>
<keyword evidence="7" id="KW-0175">Coiled coil</keyword>
<dbReference type="PANTHER" id="PTHR36206:SF4">
    <property type="entry name" value="HYPOTHETICAL CONSERVED PROTEIN (EUROFUNG)-RELATED"/>
    <property type="match status" value="1"/>
</dbReference>
<evidence type="ECO:0000256" key="8">
    <source>
        <dbReference type="SAM" id="MobiDB-lite"/>
    </source>
</evidence>
<feature type="non-terminal residue" evidence="10">
    <location>
        <position position="543"/>
    </location>
</feature>